<accession>A0A1S2XCI0</accession>
<evidence type="ECO:0000313" key="1">
    <source>
        <dbReference type="Proteomes" id="UP000087171"/>
    </source>
</evidence>
<reference evidence="1" key="1">
    <citation type="journal article" date="2013" name="Nat. Biotechnol.">
        <title>Draft genome sequence of chickpea (Cicer arietinum) provides a resource for trait improvement.</title>
        <authorList>
            <person name="Varshney R.K."/>
            <person name="Song C."/>
            <person name="Saxena R.K."/>
            <person name="Azam S."/>
            <person name="Yu S."/>
            <person name="Sharpe A.G."/>
            <person name="Cannon S."/>
            <person name="Baek J."/>
            <person name="Rosen B.D."/>
            <person name="Tar'an B."/>
            <person name="Millan T."/>
            <person name="Zhang X."/>
            <person name="Ramsay L.D."/>
            <person name="Iwata A."/>
            <person name="Wang Y."/>
            <person name="Nelson W."/>
            <person name="Farmer A.D."/>
            <person name="Gaur P.M."/>
            <person name="Soderlund C."/>
            <person name="Penmetsa R.V."/>
            <person name="Xu C."/>
            <person name="Bharti A.K."/>
            <person name="He W."/>
            <person name="Winter P."/>
            <person name="Zhao S."/>
            <person name="Hane J.K."/>
            <person name="Carrasquilla-Garcia N."/>
            <person name="Condie J.A."/>
            <person name="Upadhyaya H.D."/>
            <person name="Luo M.C."/>
            <person name="Thudi M."/>
            <person name="Gowda C.L."/>
            <person name="Singh N.P."/>
            <person name="Lichtenzveig J."/>
            <person name="Gali K.K."/>
            <person name="Rubio J."/>
            <person name="Nadarajan N."/>
            <person name="Dolezel J."/>
            <person name="Bansal K.C."/>
            <person name="Xu X."/>
            <person name="Edwards D."/>
            <person name="Zhang G."/>
            <person name="Kahl G."/>
            <person name="Gil J."/>
            <person name="Singh K.B."/>
            <person name="Datta S.K."/>
            <person name="Jackson S.A."/>
            <person name="Wang J."/>
            <person name="Cook D.R."/>
        </authorList>
    </citation>
    <scope>NUCLEOTIDE SEQUENCE [LARGE SCALE GENOMIC DNA]</scope>
    <source>
        <strain evidence="1">cv. CDC Frontier</strain>
    </source>
</reference>
<gene>
    <name evidence="2" type="primary">LOC101489986</name>
</gene>
<dbReference type="Proteomes" id="UP000087171">
    <property type="component" value="Chromosome Ca1"/>
</dbReference>
<dbReference type="PANTHER" id="PTHR33181">
    <property type="entry name" value="OS01G0778500 PROTEIN"/>
    <property type="match status" value="1"/>
</dbReference>
<evidence type="ECO:0000313" key="2">
    <source>
        <dbReference type="RefSeq" id="XP_004487210.1"/>
    </source>
</evidence>
<dbReference type="STRING" id="3827.A0A1S2XCI0"/>
<dbReference type="PANTHER" id="PTHR33181:SF57">
    <property type="entry name" value="TRANSMEMBRANE PROTEIN"/>
    <property type="match status" value="1"/>
</dbReference>
<proteinExistence type="predicted"/>
<keyword evidence="1" id="KW-1185">Reference proteome</keyword>
<dbReference type="AlphaFoldDB" id="A0A1S2XCI0"/>
<name>A0A1S2XCI0_CICAR</name>
<sequence>MTITCRWCKHIVILLVKKERREEKTLCLSVCVSLIDAEKKVAVLAGLKRIVVTQNRTRKSKSKSKSKKKKKTVVCKQKLKSKLKLKLKLMRNIWQTMIFPVRRLCLAISTRINHRKNGAGLLKLQDDVQTCEYEDVQVMWEMLHKNETQVTEHNHHKRKQLPFWRVFGMLQPSQSSNHS</sequence>
<dbReference type="PaxDb" id="3827-XP_004487210.1"/>
<dbReference type="OrthoDB" id="689242at2759"/>
<protein>
    <submittedName>
        <fullName evidence="2">Uncharacterized protein LOC101489986</fullName>
    </submittedName>
</protein>
<organism evidence="1 2">
    <name type="scientific">Cicer arietinum</name>
    <name type="common">Chickpea</name>
    <name type="synonym">Garbanzo</name>
    <dbReference type="NCBI Taxonomy" id="3827"/>
    <lineage>
        <taxon>Eukaryota</taxon>
        <taxon>Viridiplantae</taxon>
        <taxon>Streptophyta</taxon>
        <taxon>Embryophyta</taxon>
        <taxon>Tracheophyta</taxon>
        <taxon>Spermatophyta</taxon>
        <taxon>Magnoliopsida</taxon>
        <taxon>eudicotyledons</taxon>
        <taxon>Gunneridae</taxon>
        <taxon>Pentapetalae</taxon>
        <taxon>rosids</taxon>
        <taxon>fabids</taxon>
        <taxon>Fabales</taxon>
        <taxon>Fabaceae</taxon>
        <taxon>Papilionoideae</taxon>
        <taxon>50 kb inversion clade</taxon>
        <taxon>NPAAA clade</taxon>
        <taxon>Hologalegina</taxon>
        <taxon>IRL clade</taxon>
        <taxon>Cicereae</taxon>
        <taxon>Cicer</taxon>
    </lineage>
</organism>
<reference evidence="2" key="2">
    <citation type="submission" date="2025-08" db="UniProtKB">
        <authorList>
            <consortium name="RefSeq"/>
        </authorList>
    </citation>
    <scope>IDENTIFICATION</scope>
    <source>
        <tissue evidence="2">Etiolated seedlings</tissue>
    </source>
</reference>
<dbReference type="RefSeq" id="XP_004487210.1">
    <property type="nucleotide sequence ID" value="XM_004487153.3"/>
</dbReference>